<dbReference type="OrthoDB" id="5829139at2"/>
<proteinExistence type="predicted"/>
<reference evidence="2 3" key="1">
    <citation type="submission" date="2016-12" db="EMBL/GenBank/DDBJ databases">
        <title>Diversity of luminous bacteria.</title>
        <authorList>
            <person name="Yoshizawa S."/>
            <person name="Kogure K."/>
        </authorList>
    </citation>
    <scope>NUCLEOTIDE SEQUENCE [LARGE SCALE GENOMIC DNA]</scope>
    <source>
        <strain evidence="2 3">LC1-200</strain>
    </source>
</reference>
<feature type="transmembrane region" description="Helical" evidence="1">
    <location>
        <begin position="41"/>
        <end position="60"/>
    </location>
</feature>
<dbReference type="Proteomes" id="UP000238730">
    <property type="component" value="Unassembled WGS sequence"/>
</dbReference>
<evidence type="ECO:0000256" key="1">
    <source>
        <dbReference type="SAM" id="Phobius"/>
    </source>
</evidence>
<gene>
    <name evidence="2" type="ORF">BTO08_15085</name>
</gene>
<protein>
    <submittedName>
        <fullName evidence="2">Uncharacterized protein</fullName>
    </submittedName>
</protein>
<name>A0A2S7VJF5_PHOAN</name>
<sequence length="70" mass="8222">MIRAYAYLSKNHPLIHKFNILFVLSVFILCTYQLLENSKIEYSLGLVLILFPLFIFAKASTYKSKYLSDR</sequence>
<accession>A0A2S7VJF5</accession>
<evidence type="ECO:0000313" key="3">
    <source>
        <dbReference type="Proteomes" id="UP000238730"/>
    </source>
</evidence>
<feature type="transmembrane region" description="Helical" evidence="1">
    <location>
        <begin position="18"/>
        <end position="35"/>
    </location>
</feature>
<keyword evidence="1" id="KW-0812">Transmembrane</keyword>
<comment type="caution">
    <text evidence="2">The sequence shown here is derived from an EMBL/GenBank/DDBJ whole genome shotgun (WGS) entry which is preliminary data.</text>
</comment>
<organism evidence="2 3">
    <name type="scientific">Photobacterium angustum</name>
    <dbReference type="NCBI Taxonomy" id="661"/>
    <lineage>
        <taxon>Bacteria</taxon>
        <taxon>Pseudomonadati</taxon>
        <taxon>Pseudomonadota</taxon>
        <taxon>Gammaproteobacteria</taxon>
        <taxon>Vibrionales</taxon>
        <taxon>Vibrionaceae</taxon>
        <taxon>Photobacterium</taxon>
    </lineage>
</organism>
<dbReference type="EMBL" id="MSCJ01000003">
    <property type="protein sequence ID" value="PQJ61621.1"/>
    <property type="molecule type" value="Genomic_DNA"/>
</dbReference>
<keyword evidence="1" id="KW-0472">Membrane</keyword>
<keyword evidence="1" id="KW-1133">Transmembrane helix</keyword>
<dbReference type="AlphaFoldDB" id="A0A2S7VJF5"/>
<evidence type="ECO:0000313" key="2">
    <source>
        <dbReference type="EMBL" id="PQJ61621.1"/>
    </source>
</evidence>